<gene>
    <name evidence="2" type="ORF">Fcan01_25775</name>
</gene>
<reference evidence="2 3" key="1">
    <citation type="submission" date="2015-12" db="EMBL/GenBank/DDBJ databases">
        <title>The genome of Folsomia candida.</title>
        <authorList>
            <person name="Faddeeva A."/>
            <person name="Derks M.F."/>
            <person name="Anvar Y."/>
            <person name="Smit S."/>
            <person name="Van Straalen N."/>
            <person name="Roelofs D."/>
        </authorList>
    </citation>
    <scope>NUCLEOTIDE SEQUENCE [LARGE SCALE GENOMIC DNA]</scope>
    <source>
        <strain evidence="2 3">VU population</strain>
        <tissue evidence="2">Whole body</tissue>
    </source>
</reference>
<evidence type="ECO:0000313" key="2">
    <source>
        <dbReference type="EMBL" id="OXA39532.1"/>
    </source>
</evidence>
<sequence length="214" mass="24086">MTCVLVKALNSTIDESAISPSTTKFSYDYGDIGKIYNYYFDGLELLHCIYDSKRVESVSFMAWLVPFKATAWITLLALLLLLGVVTLVQLKCKSGIQSDPFGLLGILLNFSGLLFHQALTNKSIAKMSKLIITAFLLASIVITWSYEFYLIPHLITPPPSNAYSSLKDLMAAKYQVWLSDAAFLDPLKEEFTLERYPSMQTRPSICTKKRLTKD</sequence>
<organism evidence="2 3">
    <name type="scientific">Folsomia candida</name>
    <name type="common">Springtail</name>
    <dbReference type="NCBI Taxonomy" id="158441"/>
    <lineage>
        <taxon>Eukaryota</taxon>
        <taxon>Metazoa</taxon>
        <taxon>Ecdysozoa</taxon>
        <taxon>Arthropoda</taxon>
        <taxon>Hexapoda</taxon>
        <taxon>Collembola</taxon>
        <taxon>Entomobryomorpha</taxon>
        <taxon>Isotomoidea</taxon>
        <taxon>Isotomidae</taxon>
        <taxon>Proisotominae</taxon>
        <taxon>Folsomia</taxon>
    </lineage>
</organism>
<dbReference type="AlphaFoldDB" id="A0A226D1T1"/>
<keyword evidence="3" id="KW-1185">Reference proteome</keyword>
<keyword evidence="1" id="KW-0812">Transmembrane</keyword>
<feature type="transmembrane region" description="Helical" evidence="1">
    <location>
        <begin position="100"/>
        <end position="119"/>
    </location>
</feature>
<evidence type="ECO:0000256" key="1">
    <source>
        <dbReference type="SAM" id="Phobius"/>
    </source>
</evidence>
<evidence type="ECO:0000313" key="3">
    <source>
        <dbReference type="Proteomes" id="UP000198287"/>
    </source>
</evidence>
<name>A0A226D1T1_FOLCA</name>
<proteinExistence type="predicted"/>
<dbReference type="Proteomes" id="UP000198287">
    <property type="component" value="Unassembled WGS sequence"/>
</dbReference>
<keyword evidence="1" id="KW-0472">Membrane</keyword>
<dbReference type="EMBL" id="LNIX01000038">
    <property type="protein sequence ID" value="OXA39532.1"/>
    <property type="molecule type" value="Genomic_DNA"/>
</dbReference>
<keyword evidence="1" id="KW-1133">Transmembrane helix</keyword>
<protein>
    <submittedName>
        <fullName evidence="2">Uncharacterized protein</fullName>
    </submittedName>
</protein>
<feature type="transmembrane region" description="Helical" evidence="1">
    <location>
        <begin position="131"/>
        <end position="151"/>
    </location>
</feature>
<comment type="caution">
    <text evidence="2">The sequence shown here is derived from an EMBL/GenBank/DDBJ whole genome shotgun (WGS) entry which is preliminary data.</text>
</comment>
<feature type="transmembrane region" description="Helical" evidence="1">
    <location>
        <begin position="69"/>
        <end position="88"/>
    </location>
</feature>
<accession>A0A226D1T1</accession>